<dbReference type="PROSITE" id="PS51257">
    <property type="entry name" value="PROKAR_LIPOPROTEIN"/>
    <property type="match status" value="1"/>
</dbReference>
<dbReference type="Gene3D" id="1.25.40.390">
    <property type="match status" value="1"/>
</dbReference>
<evidence type="ECO:0000259" key="6">
    <source>
        <dbReference type="Pfam" id="PF07980"/>
    </source>
</evidence>
<dbReference type="InterPro" id="IPR011990">
    <property type="entry name" value="TPR-like_helical_dom_sf"/>
</dbReference>
<dbReference type="Pfam" id="PF07980">
    <property type="entry name" value="SusD_RagB"/>
    <property type="match status" value="1"/>
</dbReference>
<dbReference type="InterPro" id="IPR012944">
    <property type="entry name" value="SusD_RagB_dom"/>
</dbReference>
<comment type="subcellular location">
    <subcellularLocation>
        <location evidence="1">Cell outer membrane</location>
    </subcellularLocation>
</comment>
<dbReference type="EMBL" id="JARZAK010000001">
    <property type="protein sequence ID" value="MDY7256780.1"/>
    <property type="molecule type" value="Genomic_DNA"/>
</dbReference>
<feature type="domain" description="RagB/SusD" evidence="6">
    <location>
        <begin position="301"/>
        <end position="710"/>
    </location>
</feature>
<name>A0ABU5HLB3_9BACE</name>
<feature type="domain" description="SusD-like N-terminal" evidence="7">
    <location>
        <begin position="115"/>
        <end position="220"/>
    </location>
</feature>
<keyword evidence="3" id="KW-0732">Signal</keyword>
<keyword evidence="9" id="KW-1185">Reference proteome</keyword>
<evidence type="ECO:0000313" key="8">
    <source>
        <dbReference type="EMBL" id="MDY7256780.1"/>
    </source>
</evidence>
<dbReference type="SUPFAM" id="SSF48452">
    <property type="entry name" value="TPR-like"/>
    <property type="match status" value="1"/>
</dbReference>
<accession>A0ABU5HLB3</accession>
<dbReference type="RefSeq" id="WP_297284601.1">
    <property type="nucleotide sequence ID" value="NZ_JARZAK010000001.1"/>
</dbReference>
<evidence type="ECO:0000256" key="2">
    <source>
        <dbReference type="ARBA" id="ARBA00006275"/>
    </source>
</evidence>
<sequence length="727" mass="81710">MIDRITKFSAVAIMATTALFFQGCSDEFLQDKKAYGTVTSEVYNDYEGAKGRVNILYQYLLPSSTSGIGFDTPSAGVADECSQSTEEYGGFSVFIDPTTELDYTTVPDYAYREMKNTSPYGRIRECNDIIEGVTASTLTEEQKRELLGQAYFFRAWCYYRLVKIYGGMPIIDHVQTPMLNDDGGLDLSIPRSTTKECIDFICDDLETASNYLPVNWNTTLSADYGRVTAGTALALQGRARLLYASPLFNRGDDEARWDLAYQSNEAAVNKLTEGGFGLAYAGNPGRNGGNWAKMFSDYQSPEAVFVTLYNTIKESAGTSYNKNNSWENSIRPKNTYGGGGKATTAQMVDLFPMADGMKPGESKYAYDSKCFFLNRDPRFYRTFAFPGVMWRFKGDPTSKGVDYPYTGDEYVLWNYTWYDDENKQIEEDQSGYGADGLATNVKGVYVRKRSDDLGVNSSPLYNYDLTVSEPFKWSGAPYMEMRYAEVLLNLAESACGIKNYDKAISILKDIRLRAGYSESDVAAYGDKLERMDRGELFGAILYERQIELAYEGKRFDDMRRWMLWDGGVGQEVLKSTWKLSGFNGNTCNYLKVTPFNETHRRTGIEVCVNTSFGTAEAKMDADPIVKAGITRPVLNLDDSKTVLTEKASEGATNTAIDNLADFYRANLYRKTTRVDGDPQYEINFLPKYYFIGFKQNFMQNNVTLLQNIGWNDYNQSGALGTFDPLAE</sequence>
<evidence type="ECO:0000313" key="9">
    <source>
        <dbReference type="Proteomes" id="UP001292913"/>
    </source>
</evidence>
<dbReference type="InterPro" id="IPR033985">
    <property type="entry name" value="SusD-like_N"/>
</dbReference>
<reference evidence="8 9" key="1">
    <citation type="submission" date="2023-04" db="EMBL/GenBank/DDBJ databases">
        <title>Bacteroides pacosi sp. nov., isolated from the fecal material of an alpaca.</title>
        <authorList>
            <person name="Miller S."/>
            <person name="Hendry M."/>
            <person name="King J."/>
            <person name="Sankaranarayanan K."/>
            <person name="Lawson P.A."/>
        </authorList>
    </citation>
    <scope>NUCLEOTIDE SEQUENCE [LARGE SCALE GENOMIC DNA]</scope>
    <source>
        <strain evidence="8 9">A2-P53</strain>
    </source>
</reference>
<gene>
    <name evidence="8" type="ORF">QHG74_03525</name>
</gene>
<dbReference type="Proteomes" id="UP001292913">
    <property type="component" value="Unassembled WGS sequence"/>
</dbReference>
<keyword evidence="5" id="KW-0998">Cell outer membrane</keyword>
<evidence type="ECO:0000256" key="3">
    <source>
        <dbReference type="ARBA" id="ARBA00022729"/>
    </source>
</evidence>
<protein>
    <submittedName>
        <fullName evidence="8">RagB/SusD family nutrient uptake outer membrane protein</fullName>
    </submittedName>
</protein>
<dbReference type="Pfam" id="PF14322">
    <property type="entry name" value="SusD-like_3"/>
    <property type="match status" value="1"/>
</dbReference>
<evidence type="ECO:0000256" key="5">
    <source>
        <dbReference type="ARBA" id="ARBA00023237"/>
    </source>
</evidence>
<evidence type="ECO:0000259" key="7">
    <source>
        <dbReference type="Pfam" id="PF14322"/>
    </source>
</evidence>
<evidence type="ECO:0000256" key="1">
    <source>
        <dbReference type="ARBA" id="ARBA00004442"/>
    </source>
</evidence>
<evidence type="ECO:0000256" key="4">
    <source>
        <dbReference type="ARBA" id="ARBA00023136"/>
    </source>
</evidence>
<proteinExistence type="inferred from homology"/>
<comment type="similarity">
    <text evidence="2">Belongs to the SusD family.</text>
</comment>
<organism evidence="8 9">
    <name type="scientific">Bacteroides vicugnae</name>
    <dbReference type="NCBI Taxonomy" id="3037989"/>
    <lineage>
        <taxon>Bacteria</taxon>
        <taxon>Pseudomonadati</taxon>
        <taxon>Bacteroidota</taxon>
        <taxon>Bacteroidia</taxon>
        <taxon>Bacteroidales</taxon>
        <taxon>Bacteroidaceae</taxon>
        <taxon>Bacteroides</taxon>
    </lineage>
</organism>
<comment type="caution">
    <text evidence="8">The sequence shown here is derived from an EMBL/GenBank/DDBJ whole genome shotgun (WGS) entry which is preliminary data.</text>
</comment>
<keyword evidence="4" id="KW-0472">Membrane</keyword>